<gene>
    <name evidence="4" type="ORF">GPECTOR_5g249</name>
</gene>
<dbReference type="PANTHER" id="PTHR43619:SF2">
    <property type="entry name" value="S-ADENOSYL-L-METHIONINE-DEPENDENT METHYLTRANSFERASES SUPERFAMILY PROTEIN"/>
    <property type="match status" value="1"/>
</dbReference>
<evidence type="ECO:0000256" key="2">
    <source>
        <dbReference type="ARBA" id="ARBA00022679"/>
    </source>
</evidence>
<dbReference type="InterPro" id="IPR007213">
    <property type="entry name" value="Ppm1/Ppm2/Tcmp"/>
</dbReference>
<dbReference type="GO" id="GO:0008168">
    <property type="term" value="F:methyltransferase activity"/>
    <property type="evidence" value="ECO:0007669"/>
    <property type="project" value="UniProtKB-KW"/>
</dbReference>
<proteinExistence type="predicted"/>
<evidence type="ECO:0000313" key="5">
    <source>
        <dbReference type="Proteomes" id="UP000075714"/>
    </source>
</evidence>
<reference evidence="5" key="1">
    <citation type="journal article" date="2016" name="Nat. Commun.">
        <title>The Gonium pectorale genome demonstrates co-option of cell cycle regulation during the evolution of multicellularity.</title>
        <authorList>
            <person name="Hanschen E.R."/>
            <person name="Marriage T.N."/>
            <person name="Ferris P.J."/>
            <person name="Hamaji T."/>
            <person name="Toyoda A."/>
            <person name="Fujiyama A."/>
            <person name="Neme R."/>
            <person name="Noguchi H."/>
            <person name="Minakuchi Y."/>
            <person name="Suzuki M."/>
            <person name="Kawai-Toyooka H."/>
            <person name="Smith D.R."/>
            <person name="Sparks H."/>
            <person name="Anderson J."/>
            <person name="Bakaric R."/>
            <person name="Luria V."/>
            <person name="Karger A."/>
            <person name="Kirschner M.W."/>
            <person name="Durand P.M."/>
            <person name="Michod R.E."/>
            <person name="Nozaki H."/>
            <person name="Olson B.J."/>
        </authorList>
    </citation>
    <scope>NUCLEOTIDE SEQUENCE [LARGE SCALE GENOMIC DNA]</scope>
    <source>
        <strain evidence="5">NIES-2863</strain>
    </source>
</reference>
<organism evidence="4 5">
    <name type="scientific">Gonium pectorale</name>
    <name type="common">Green alga</name>
    <dbReference type="NCBI Taxonomy" id="33097"/>
    <lineage>
        <taxon>Eukaryota</taxon>
        <taxon>Viridiplantae</taxon>
        <taxon>Chlorophyta</taxon>
        <taxon>core chlorophytes</taxon>
        <taxon>Chlorophyceae</taxon>
        <taxon>CS clade</taxon>
        <taxon>Chlamydomonadales</taxon>
        <taxon>Volvocaceae</taxon>
        <taxon>Gonium</taxon>
    </lineage>
</organism>
<evidence type="ECO:0000256" key="1">
    <source>
        <dbReference type="ARBA" id="ARBA00022603"/>
    </source>
</evidence>
<keyword evidence="2" id="KW-0808">Transferase</keyword>
<protein>
    <submittedName>
        <fullName evidence="4">Uncharacterized protein</fullName>
    </submittedName>
</protein>
<dbReference type="GO" id="GO:0032259">
    <property type="term" value="P:methylation"/>
    <property type="evidence" value="ECO:0007669"/>
    <property type="project" value="UniProtKB-KW"/>
</dbReference>
<evidence type="ECO:0000256" key="3">
    <source>
        <dbReference type="SAM" id="MobiDB-lite"/>
    </source>
</evidence>
<keyword evidence="5" id="KW-1185">Reference proteome</keyword>
<dbReference type="AlphaFoldDB" id="A0A150GXT1"/>
<dbReference type="SUPFAM" id="SSF53335">
    <property type="entry name" value="S-adenosyl-L-methionine-dependent methyltransferases"/>
    <property type="match status" value="1"/>
</dbReference>
<dbReference type="OrthoDB" id="203237at2759"/>
<dbReference type="Proteomes" id="UP000075714">
    <property type="component" value="Unassembled WGS sequence"/>
</dbReference>
<comment type="caution">
    <text evidence="4">The sequence shown here is derived from an EMBL/GenBank/DDBJ whole genome shotgun (WGS) entry which is preliminary data.</text>
</comment>
<keyword evidence="1" id="KW-0489">Methyltransferase</keyword>
<sequence length="274" mass="28405">MAATSIAAVNRITEGDYRQVVLVGDAMDTRPYRLPWPPGTAIFLVAPPEAHAAAEAALRSEAAAAITAKLLAETTATTGPAEAAAAEAESASSSSGGGILDGEAANPRALSMRPVRARFSAPSPCPQGGCPSLLAALAAAGFRADRLSVWGLQGLEGLELKQQEVEGLVSSAALCAAYHSLLFGELPSDVGGRAEAENALADCGLLGAPIAFGGPDSSYGVWRPAWGPPPDAREPQRWLFAAQQIRLSAAQMDTYTAHREAAEDLDEDFFDNFS</sequence>
<name>A0A150GXT1_GONPE</name>
<feature type="compositionally biased region" description="Low complexity" evidence="3">
    <location>
        <begin position="80"/>
        <end position="94"/>
    </location>
</feature>
<evidence type="ECO:0000313" key="4">
    <source>
        <dbReference type="EMBL" id="KXZ54150.1"/>
    </source>
</evidence>
<accession>A0A150GXT1</accession>
<feature type="region of interest" description="Disordered" evidence="3">
    <location>
        <begin position="80"/>
        <end position="103"/>
    </location>
</feature>
<dbReference type="STRING" id="33097.A0A150GXT1"/>
<dbReference type="EMBL" id="LSYV01000006">
    <property type="protein sequence ID" value="KXZ54150.1"/>
    <property type="molecule type" value="Genomic_DNA"/>
</dbReference>
<dbReference type="Gene3D" id="3.40.50.150">
    <property type="entry name" value="Vaccinia Virus protein VP39"/>
    <property type="match status" value="1"/>
</dbReference>
<dbReference type="Pfam" id="PF04072">
    <property type="entry name" value="LCM"/>
    <property type="match status" value="1"/>
</dbReference>
<dbReference type="PANTHER" id="PTHR43619">
    <property type="entry name" value="S-ADENOSYL-L-METHIONINE-DEPENDENT METHYLTRANSFERASE YKTD-RELATED"/>
    <property type="match status" value="1"/>
</dbReference>
<dbReference type="InterPro" id="IPR029063">
    <property type="entry name" value="SAM-dependent_MTases_sf"/>
</dbReference>